<evidence type="ECO:0000256" key="1">
    <source>
        <dbReference type="ARBA" id="ARBA00001936"/>
    </source>
</evidence>
<organism evidence="13 14">
    <name type="scientific">Jatropha curcas</name>
    <name type="common">Barbados nut</name>
    <dbReference type="NCBI Taxonomy" id="180498"/>
    <lineage>
        <taxon>Eukaryota</taxon>
        <taxon>Viridiplantae</taxon>
        <taxon>Streptophyta</taxon>
        <taxon>Embryophyta</taxon>
        <taxon>Tracheophyta</taxon>
        <taxon>Spermatophyta</taxon>
        <taxon>Magnoliopsida</taxon>
        <taxon>eudicotyledons</taxon>
        <taxon>Gunneridae</taxon>
        <taxon>Pentapetalae</taxon>
        <taxon>rosids</taxon>
        <taxon>fabids</taxon>
        <taxon>Malpighiales</taxon>
        <taxon>Euphorbiaceae</taxon>
        <taxon>Crotonoideae</taxon>
        <taxon>Jatropheae</taxon>
        <taxon>Jatropha</taxon>
    </lineage>
</organism>
<evidence type="ECO:0000256" key="9">
    <source>
        <dbReference type="ARBA" id="ARBA00023211"/>
    </source>
</evidence>
<name>A0A067LMF0_JATCU</name>
<feature type="compositionally biased region" description="Basic and acidic residues" evidence="11">
    <location>
        <begin position="80"/>
        <end position="93"/>
    </location>
</feature>
<feature type="domain" description="EndoU" evidence="12">
    <location>
        <begin position="157"/>
        <end position="426"/>
    </location>
</feature>
<evidence type="ECO:0000256" key="4">
    <source>
        <dbReference type="ARBA" id="ARBA00022722"/>
    </source>
</evidence>
<evidence type="ECO:0000256" key="11">
    <source>
        <dbReference type="SAM" id="MobiDB-lite"/>
    </source>
</evidence>
<dbReference type="SUPFAM" id="SSF142877">
    <property type="entry name" value="EndoU-like"/>
    <property type="match status" value="1"/>
</dbReference>
<dbReference type="CDD" id="cd21159">
    <property type="entry name" value="XendoU"/>
    <property type="match status" value="1"/>
</dbReference>
<dbReference type="GO" id="GO:0003723">
    <property type="term" value="F:RNA binding"/>
    <property type="evidence" value="ECO:0007669"/>
    <property type="project" value="UniProtKB-KW"/>
</dbReference>
<evidence type="ECO:0000256" key="10">
    <source>
        <dbReference type="ARBA" id="ARBA00023239"/>
    </source>
</evidence>
<keyword evidence="7" id="KW-0378">Hydrolase</keyword>
<evidence type="ECO:0000256" key="8">
    <source>
        <dbReference type="ARBA" id="ARBA00022884"/>
    </source>
</evidence>
<comment type="cofactor">
    <cofactor evidence="1">
        <name>Mn(2+)</name>
        <dbReference type="ChEBI" id="CHEBI:29035"/>
    </cofactor>
</comment>
<dbReference type="STRING" id="180498.A0A067LMF0"/>
<dbReference type="PROSITE" id="PS51959">
    <property type="entry name" value="ENDOU"/>
    <property type="match status" value="1"/>
</dbReference>
<dbReference type="GO" id="GO:0016829">
    <property type="term" value="F:lyase activity"/>
    <property type="evidence" value="ECO:0007669"/>
    <property type="project" value="UniProtKB-KW"/>
</dbReference>
<keyword evidence="5" id="KW-0479">Metal-binding</keyword>
<feature type="compositionally biased region" description="Basic residues" evidence="11">
    <location>
        <begin position="115"/>
        <end position="125"/>
    </location>
</feature>
<feature type="compositionally biased region" description="Polar residues" evidence="11">
    <location>
        <begin position="48"/>
        <end position="66"/>
    </location>
</feature>
<dbReference type="PANTHER" id="PTHR12439:SF11">
    <property type="entry name" value="URIDYLATE-SPECIFIC ENDORIBONUCLEASE"/>
    <property type="match status" value="1"/>
</dbReference>
<dbReference type="GO" id="GO:0046872">
    <property type="term" value="F:metal ion binding"/>
    <property type="evidence" value="ECO:0007669"/>
    <property type="project" value="UniProtKB-KW"/>
</dbReference>
<evidence type="ECO:0000256" key="5">
    <source>
        <dbReference type="ARBA" id="ARBA00022723"/>
    </source>
</evidence>
<dbReference type="Proteomes" id="UP000027138">
    <property type="component" value="Unassembled WGS sequence"/>
</dbReference>
<dbReference type="InterPro" id="IPR037227">
    <property type="entry name" value="EndoU-like"/>
</dbReference>
<keyword evidence="8" id="KW-0694">RNA-binding</keyword>
<reference evidence="13 14" key="1">
    <citation type="journal article" date="2014" name="PLoS ONE">
        <title>Global Analysis of Gene Expression Profiles in Physic Nut (Jatropha curcas L.) Seedlings Exposed to Salt Stress.</title>
        <authorList>
            <person name="Zhang L."/>
            <person name="Zhang C."/>
            <person name="Wu P."/>
            <person name="Chen Y."/>
            <person name="Li M."/>
            <person name="Jiang H."/>
            <person name="Wu G."/>
        </authorList>
    </citation>
    <scope>NUCLEOTIDE SEQUENCE [LARGE SCALE GENOMIC DNA]</scope>
    <source>
        <strain evidence="14">cv. GZQX0401</strain>
        <tissue evidence="13">Young leaves</tissue>
    </source>
</reference>
<proteinExistence type="inferred from homology"/>
<evidence type="ECO:0000313" key="14">
    <source>
        <dbReference type="Proteomes" id="UP000027138"/>
    </source>
</evidence>
<dbReference type="InterPro" id="IPR039787">
    <property type="entry name" value="ENDOU"/>
</dbReference>
<dbReference type="AlphaFoldDB" id="A0A067LMF0"/>
<evidence type="ECO:0000256" key="6">
    <source>
        <dbReference type="ARBA" id="ARBA00022759"/>
    </source>
</evidence>
<keyword evidence="9" id="KW-0464">Manganese</keyword>
<dbReference type="Pfam" id="PF09412">
    <property type="entry name" value="XendoU"/>
    <property type="match status" value="1"/>
</dbReference>
<feature type="region of interest" description="Disordered" evidence="11">
    <location>
        <begin position="1"/>
        <end position="135"/>
    </location>
</feature>
<gene>
    <name evidence="13" type="ORF">JCGZ_11888</name>
</gene>
<keyword evidence="6" id="KW-0255">Endonuclease</keyword>
<dbReference type="InterPro" id="IPR018998">
    <property type="entry name" value="EndoU_C"/>
</dbReference>
<keyword evidence="14" id="KW-1185">Reference proteome</keyword>
<dbReference type="OrthoDB" id="430326at2759"/>
<dbReference type="GO" id="GO:0016787">
    <property type="term" value="F:hydrolase activity"/>
    <property type="evidence" value="ECO:0007669"/>
    <property type="project" value="UniProtKB-KW"/>
</dbReference>
<evidence type="ECO:0000313" key="13">
    <source>
        <dbReference type="EMBL" id="KDP45985.1"/>
    </source>
</evidence>
<evidence type="ECO:0000256" key="7">
    <source>
        <dbReference type="ARBA" id="ARBA00022801"/>
    </source>
</evidence>
<keyword evidence="10" id="KW-0456">Lyase</keyword>
<dbReference type="PANTHER" id="PTHR12439">
    <property type="entry name" value="PLACENTAL PROTEIN 11-RELATED"/>
    <property type="match status" value="1"/>
</dbReference>
<dbReference type="GO" id="GO:0004521">
    <property type="term" value="F:RNA endonuclease activity"/>
    <property type="evidence" value="ECO:0007669"/>
    <property type="project" value="InterPro"/>
</dbReference>
<evidence type="ECO:0000259" key="12">
    <source>
        <dbReference type="PROSITE" id="PS51959"/>
    </source>
</evidence>
<dbReference type="EMBL" id="KK914224">
    <property type="protein sequence ID" value="KDP45985.1"/>
    <property type="molecule type" value="Genomic_DNA"/>
</dbReference>
<keyword evidence="4" id="KW-0540">Nuclease</keyword>
<evidence type="ECO:0000256" key="2">
    <source>
        <dbReference type="ARBA" id="ARBA00010168"/>
    </source>
</evidence>
<comment type="subunit">
    <text evidence="3">Monomer.</text>
</comment>
<accession>A0A067LMF0</accession>
<protein>
    <recommendedName>
        <fullName evidence="12">EndoU domain-containing protein</fullName>
    </recommendedName>
</protein>
<sequence length="426" mass="48769">MDGLIKGLLDVALGHDDKDEESTSQSRDERARSSWAEVVSGEQDNDDQVSSNHTAHGYRPTNQWIKQSEADSRPSMQPPKYERSEGDEQHDYNKNQWNRQEGGEESNDGWETVGKKHPKQRHKIQKDHWHGYKRPSGEQEYSEYVEDGANVVPSEEELADLSQACNRLWQLDRNRLVPGKDYQIDCAEGKKVYEKEDMAEGSLFSWLNEDVLMRPTFARFCSLLDNYNPNEGCKEVVTSEERQEQAAFIEEISRTAPIKYLHKYLARKGIVSEDYHDFKKILSSLWFDLYGRGGTSGSSSAFEHVFVGEVKQHGEQEVSGFHNWLQFYLEEAKGNVDYQGYILPRRRGQFPDSETQLLSIQFEWNGVLKSVSTILVGVSPEFEVALYTLCFYMGGQDNHVELGPYPVNIKCYSFGDRIGSVFPIAG</sequence>
<evidence type="ECO:0000256" key="3">
    <source>
        <dbReference type="ARBA" id="ARBA00011245"/>
    </source>
</evidence>
<comment type="similarity">
    <text evidence="2">Belongs to the ENDOU family.</text>
</comment>